<proteinExistence type="predicted"/>
<keyword evidence="2" id="KW-1185">Reference proteome</keyword>
<dbReference type="AlphaFoldDB" id="M5G0A8"/>
<name>M5G0A8_DACPD</name>
<dbReference type="Proteomes" id="UP000030653">
    <property type="component" value="Unassembled WGS sequence"/>
</dbReference>
<gene>
    <name evidence="1" type="ORF">DACRYDRAFT_108118</name>
</gene>
<dbReference type="EMBL" id="JH795864">
    <property type="protein sequence ID" value="EJU01580.1"/>
    <property type="molecule type" value="Genomic_DNA"/>
</dbReference>
<protein>
    <submittedName>
        <fullName evidence="1">Uncharacterized protein</fullName>
    </submittedName>
</protein>
<dbReference type="RefSeq" id="XP_040628477.1">
    <property type="nucleotide sequence ID" value="XM_040768595.1"/>
</dbReference>
<reference evidence="1 2" key="1">
    <citation type="journal article" date="2012" name="Science">
        <title>The Paleozoic origin of enzymatic lignin decomposition reconstructed from 31 fungal genomes.</title>
        <authorList>
            <person name="Floudas D."/>
            <person name="Binder M."/>
            <person name="Riley R."/>
            <person name="Barry K."/>
            <person name="Blanchette R.A."/>
            <person name="Henrissat B."/>
            <person name="Martinez A.T."/>
            <person name="Otillar R."/>
            <person name="Spatafora J.W."/>
            <person name="Yadav J.S."/>
            <person name="Aerts A."/>
            <person name="Benoit I."/>
            <person name="Boyd A."/>
            <person name="Carlson A."/>
            <person name="Copeland A."/>
            <person name="Coutinho P.M."/>
            <person name="de Vries R.P."/>
            <person name="Ferreira P."/>
            <person name="Findley K."/>
            <person name="Foster B."/>
            <person name="Gaskell J."/>
            <person name="Glotzer D."/>
            <person name="Gorecki P."/>
            <person name="Heitman J."/>
            <person name="Hesse C."/>
            <person name="Hori C."/>
            <person name="Igarashi K."/>
            <person name="Jurgens J.A."/>
            <person name="Kallen N."/>
            <person name="Kersten P."/>
            <person name="Kohler A."/>
            <person name="Kuees U."/>
            <person name="Kumar T.K.A."/>
            <person name="Kuo A."/>
            <person name="LaButti K."/>
            <person name="Larrondo L.F."/>
            <person name="Lindquist E."/>
            <person name="Ling A."/>
            <person name="Lombard V."/>
            <person name="Lucas S."/>
            <person name="Lundell T."/>
            <person name="Martin R."/>
            <person name="McLaughlin D.J."/>
            <person name="Morgenstern I."/>
            <person name="Morin E."/>
            <person name="Murat C."/>
            <person name="Nagy L.G."/>
            <person name="Nolan M."/>
            <person name="Ohm R.A."/>
            <person name="Patyshakuliyeva A."/>
            <person name="Rokas A."/>
            <person name="Ruiz-Duenas F.J."/>
            <person name="Sabat G."/>
            <person name="Salamov A."/>
            <person name="Samejima M."/>
            <person name="Schmutz J."/>
            <person name="Slot J.C."/>
            <person name="St John F."/>
            <person name="Stenlid J."/>
            <person name="Sun H."/>
            <person name="Sun S."/>
            <person name="Syed K."/>
            <person name="Tsang A."/>
            <person name="Wiebenga A."/>
            <person name="Young D."/>
            <person name="Pisabarro A."/>
            <person name="Eastwood D.C."/>
            <person name="Martin F."/>
            <person name="Cullen D."/>
            <person name="Grigoriev I.V."/>
            <person name="Hibbett D.S."/>
        </authorList>
    </citation>
    <scope>NUCLEOTIDE SEQUENCE [LARGE SCALE GENOMIC DNA]</scope>
    <source>
        <strain evidence="1 2">DJM-731 SS1</strain>
    </source>
</reference>
<sequence length="62" mass="7020">MPTTYPPASSSTLTLSSPPAHFSRYEYMIHACPPWMTLEAKEQIFTKLTALDIIMFDVCLPQ</sequence>
<dbReference type="GeneID" id="63683657"/>
<evidence type="ECO:0000313" key="2">
    <source>
        <dbReference type="Proteomes" id="UP000030653"/>
    </source>
</evidence>
<accession>M5G0A8</accession>
<evidence type="ECO:0000313" key="1">
    <source>
        <dbReference type="EMBL" id="EJU01580.1"/>
    </source>
</evidence>
<dbReference type="HOGENOM" id="CLU_2904142_0_0_1"/>
<organism evidence="1 2">
    <name type="scientific">Dacryopinax primogenitus (strain DJM 731)</name>
    <name type="common">Brown rot fungus</name>
    <dbReference type="NCBI Taxonomy" id="1858805"/>
    <lineage>
        <taxon>Eukaryota</taxon>
        <taxon>Fungi</taxon>
        <taxon>Dikarya</taxon>
        <taxon>Basidiomycota</taxon>
        <taxon>Agaricomycotina</taxon>
        <taxon>Dacrymycetes</taxon>
        <taxon>Dacrymycetales</taxon>
        <taxon>Dacrymycetaceae</taxon>
        <taxon>Dacryopinax</taxon>
    </lineage>
</organism>